<dbReference type="AlphaFoldDB" id="A0A1Z4JJY2"/>
<protein>
    <submittedName>
        <fullName evidence="1">Uncharacterized protein</fullName>
    </submittedName>
</protein>
<sequence length="106" mass="11790">MTADPSTINDTNDMSKTEFHPCPICSTPVPHWARYPKSVCHNCFDKACDDQGRKLGFYNVSVGGGFKAIVVETGEENENHICYIESVKCWADEARFGGIVIQPFES</sequence>
<evidence type="ECO:0000313" key="2">
    <source>
        <dbReference type="Proteomes" id="UP000217895"/>
    </source>
</evidence>
<reference evidence="1 2" key="1">
    <citation type="submission" date="2017-06" db="EMBL/GenBank/DDBJ databases">
        <title>Genome sequencing of cyanobaciteial culture collection at National Institute for Environmental Studies (NIES).</title>
        <authorList>
            <person name="Hirose Y."/>
            <person name="Shimura Y."/>
            <person name="Fujisawa T."/>
            <person name="Nakamura Y."/>
            <person name="Kawachi M."/>
        </authorList>
    </citation>
    <scope>NUCLEOTIDE SEQUENCE [LARGE SCALE GENOMIC DNA]</scope>
    <source>
        <strain evidence="1 2">NIES-2135</strain>
    </source>
</reference>
<name>A0A1Z4JJY2_LEPBY</name>
<proteinExistence type="predicted"/>
<organism evidence="1 2">
    <name type="scientific">Leptolyngbya boryana NIES-2135</name>
    <dbReference type="NCBI Taxonomy" id="1973484"/>
    <lineage>
        <taxon>Bacteria</taxon>
        <taxon>Bacillati</taxon>
        <taxon>Cyanobacteriota</taxon>
        <taxon>Cyanophyceae</taxon>
        <taxon>Leptolyngbyales</taxon>
        <taxon>Leptolyngbyaceae</taxon>
        <taxon>Leptolyngbya group</taxon>
        <taxon>Leptolyngbya</taxon>
    </lineage>
</organism>
<accession>A0A1Z4JJY2</accession>
<gene>
    <name evidence="1" type="ORF">NIES2135_38660</name>
</gene>
<dbReference type="EMBL" id="AP018203">
    <property type="protein sequence ID" value="BAY57003.1"/>
    <property type="molecule type" value="Genomic_DNA"/>
</dbReference>
<evidence type="ECO:0000313" key="1">
    <source>
        <dbReference type="EMBL" id="BAY57003.1"/>
    </source>
</evidence>
<keyword evidence="2" id="KW-1185">Reference proteome</keyword>
<dbReference type="Proteomes" id="UP000217895">
    <property type="component" value="Chromosome"/>
</dbReference>